<keyword evidence="1 3" id="KW-0853">WD repeat</keyword>
<dbReference type="SUPFAM" id="SSF48452">
    <property type="entry name" value="TPR-like"/>
    <property type="match status" value="1"/>
</dbReference>
<dbReference type="InterPro" id="IPR036322">
    <property type="entry name" value="WD40_repeat_dom_sf"/>
</dbReference>
<dbReference type="Gene3D" id="2.130.10.10">
    <property type="entry name" value="YVTN repeat-like/Quinoprotein amine dehydrogenase"/>
    <property type="match status" value="2"/>
</dbReference>
<dbReference type="InterPro" id="IPR011990">
    <property type="entry name" value="TPR-like_helical_dom_sf"/>
</dbReference>
<evidence type="ECO:0000256" key="2">
    <source>
        <dbReference type="ARBA" id="ARBA00022737"/>
    </source>
</evidence>
<dbReference type="GO" id="GO:0005737">
    <property type="term" value="C:cytoplasm"/>
    <property type="evidence" value="ECO:0007669"/>
    <property type="project" value="TreeGrafter"/>
</dbReference>
<dbReference type="InterPro" id="IPR045151">
    <property type="entry name" value="DCAF8"/>
</dbReference>
<evidence type="ECO:0000313" key="5">
    <source>
        <dbReference type="EMBL" id="CAH0105596.1"/>
    </source>
</evidence>
<dbReference type="EMBL" id="CAKKLH010000190">
    <property type="protein sequence ID" value="CAH0105596.1"/>
    <property type="molecule type" value="Genomic_DNA"/>
</dbReference>
<organism evidence="5 6">
    <name type="scientific">Daphnia galeata</name>
    <dbReference type="NCBI Taxonomy" id="27404"/>
    <lineage>
        <taxon>Eukaryota</taxon>
        <taxon>Metazoa</taxon>
        <taxon>Ecdysozoa</taxon>
        <taxon>Arthropoda</taxon>
        <taxon>Crustacea</taxon>
        <taxon>Branchiopoda</taxon>
        <taxon>Diplostraca</taxon>
        <taxon>Cladocera</taxon>
        <taxon>Anomopoda</taxon>
        <taxon>Daphniidae</taxon>
        <taxon>Daphnia</taxon>
    </lineage>
</organism>
<dbReference type="InterPro" id="IPR001680">
    <property type="entry name" value="WD40_rpt"/>
</dbReference>
<dbReference type="PANTHER" id="PTHR15574">
    <property type="entry name" value="WD REPEAT DOMAIN-CONTAINING FAMILY"/>
    <property type="match status" value="1"/>
</dbReference>
<protein>
    <recommendedName>
        <fullName evidence="7">WD and tetratricopeptide repeats protein 1</fullName>
    </recommendedName>
</protein>
<dbReference type="GO" id="GO:0045717">
    <property type="term" value="P:negative regulation of fatty acid biosynthetic process"/>
    <property type="evidence" value="ECO:0007669"/>
    <property type="project" value="TreeGrafter"/>
</dbReference>
<feature type="repeat" description="WD" evidence="3">
    <location>
        <begin position="566"/>
        <end position="598"/>
    </location>
</feature>
<accession>A0A8J2RMY0</accession>
<feature type="compositionally biased region" description="Acidic residues" evidence="4">
    <location>
        <begin position="486"/>
        <end position="497"/>
    </location>
</feature>
<dbReference type="AlphaFoldDB" id="A0A8J2RMY0"/>
<evidence type="ECO:0008006" key="7">
    <source>
        <dbReference type="Google" id="ProtNLM"/>
    </source>
</evidence>
<feature type="region of interest" description="Disordered" evidence="4">
    <location>
        <begin position="472"/>
        <end position="500"/>
    </location>
</feature>
<feature type="region of interest" description="Disordered" evidence="4">
    <location>
        <begin position="662"/>
        <end position="694"/>
    </location>
</feature>
<dbReference type="SUPFAM" id="SSF50978">
    <property type="entry name" value="WD40 repeat-like"/>
    <property type="match status" value="1"/>
</dbReference>
<feature type="compositionally biased region" description="Basic and acidic residues" evidence="4">
    <location>
        <begin position="472"/>
        <end position="485"/>
    </location>
</feature>
<dbReference type="Gene3D" id="1.25.40.10">
    <property type="entry name" value="Tetratricopeptide repeat domain"/>
    <property type="match status" value="1"/>
</dbReference>
<sequence>MEEHKWVNDPLVMRYLRSKEINDSLRLIHQSKLSSMKSLIDRIGLDYELVGHGGCVNCLEWNADGSILASGSDDLHIILWDPFLKKKIANIDTGHQGNIFSVKFMPQSMDGLVASAAGDGKVKIHWVDHAPSTNSTPQASLQCNCHVGRVKRLATAPDIPYLLWSGAEDGTVMQFDLRTPHTCTNGPSNILINLLSHMGKQAEVKSLAINPVRTEQLVVGANDPFIRLYDRRMIKITSVPFSAERPRGRQNLLATSSQSEESRSAIPVGCAQYFAPGHLPQKLDDYRRRFRSLASTYVTFDQSGRYLLANLGGEQIYLYDCSTPNPPVTQVPLLGKEPLNGIKGFTLPPEIEQIKMQANAAFQQRQYTTAIGLYSKVCVTSIKLRVVNVVTIFLSNTDGDTYAALKDCISALRLDPLQIKPFHRLARCLLDLGQAVLADQAFKLLRERFPQQANSSTFNTLHVEVQKKLELEEQRSEKESARRGELEDESDLLEDGDSSPNFTENEKLWRAQYWDYTSRYCGHCNTTTDIKEANFFGNDGQYILAGSDDGCFFIWDRNTGIVERVLRGDESIVNCLQPHPFTCMLASSGIDSVVRIWSPLPQVPICYFNNLPTLLNIERVIPDRLGSVVLDAESAAMANQRRMNADPFEMFLMNMGATAEDAMPDITVRPRRAASSPDDDQDEDPRAAIQCRQS</sequence>
<evidence type="ECO:0000256" key="4">
    <source>
        <dbReference type="SAM" id="MobiDB-lite"/>
    </source>
</evidence>
<gene>
    <name evidence="5" type="ORF">DGAL_LOCUS8652</name>
</gene>
<dbReference type="PANTHER" id="PTHR15574:SF40">
    <property type="entry name" value="WD AND TETRATRICOPEPTIDE REPEATS PROTEIN 1"/>
    <property type="match status" value="1"/>
</dbReference>
<comment type="caution">
    <text evidence="5">The sequence shown here is derived from an EMBL/GenBank/DDBJ whole genome shotgun (WGS) entry which is preliminary data.</text>
</comment>
<dbReference type="PROSITE" id="PS50082">
    <property type="entry name" value="WD_REPEATS_2"/>
    <property type="match status" value="2"/>
</dbReference>
<dbReference type="Pfam" id="PF00400">
    <property type="entry name" value="WD40"/>
    <property type="match status" value="3"/>
</dbReference>
<evidence type="ECO:0000313" key="6">
    <source>
        <dbReference type="Proteomes" id="UP000789390"/>
    </source>
</evidence>
<dbReference type="OrthoDB" id="4869960at2759"/>
<proteinExistence type="predicted"/>
<name>A0A8J2RMY0_9CRUS</name>
<reference evidence="5" key="1">
    <citation type="submission" date="2021-11" db="EMBL/GenBank/DDBJ databases">
        <authorList>
            <person name="Schell T."/>
        </authorList>
    </citation>
    <scope>NUCLEOTIDE SEQUENCE</scope>
    <source>
        <strain evidence="5">M5</strain>
    </source>
</reference>
<dbReference type="SMART" id="SM00320">
    <property type="entry name" value="WD40"/>
    <property type="match status" value="6"/>
</dbReference>
<dbReference type="PROSITE" id="PS50294">
    <property type="entry name" value="WD_REPEATS_REGION"/>
    <property type="match status" value="1"/>
</dbReference>
<feature type="repeat" description="WD" evidence="3">
    <location>
        <begin position="49"/>
        <end position="81"/>
    </location>
</feature>
<keyword evidence="6" id="KW-1185">Reference proteome</keyword>
<keyword evidence="2" id="KW-0677">Repeat</keyword>
<dbReference type="InterPro" id="IPR015943">
    <property type="entry name" value="WD40/YVTN_repeat-like_dom_sf"/>
</dbReference>
<evidence type="ECO:0000256" key="1">
    <source>
        <dbReference type="ARBA" id="ARBA00022574"/>
    </source>
</evidence>
<evidence type="ECO:0000256" key="3">
    <source>
        <dbReference type="PROSITE-ProRule" id="PRU00221"/>
    </source>
</evidence>
<dbReference type="GO" id="GO:0080008">
    <property type="term" value="C:Cul4-RING E3 ubiquitin ligase complex"/>
    <property type="evidence" value="ECO:0007669"/>
    <property type="project" value="TreeGrafter"/>
</dbReference>
<dbReference type="Proteomes" id="UP000789390">
    <property type="component" value="Unassembled WGS sequence"/>
</dbReference>